<dbReference type="RefSeq" id="WP_305108693.1">
    <property type="nucleotide sequence ID" value="NZ_JAUTWS010000127.1"/>
</dbReference>
<organism evidence="3 4">
    <name type="scientific">Paracraurococcus lichenis</name>
    <dbReference type="NCBI Taxonomy" id="3064888"/>
    <lineage>
        <taxon>Bacteria</taxon>
        <taxon>Pseudomonadati</taxon>
        <taxon>Pseudomonadota</taxon>
        <taxon>Alphaproteobacteria</taxon>
        <taxon>Acetobacterales</taxon>
        <taxon>Roseomonadaceae</taxon>
        <taxon>Paracraurococcus</taxon>
    </lineage>
</organism>
<protein>
    <submittedName>
        <fullName evidence="3">GAF domain-containing protein</fullName>
    </submittedName>
</protein>
<dbReference type="PANTHER" id="PTHR43102:SF2">
    <property type="entry name" value="GAF DOMAIN-CONTAINING PROTEIN"/>
    <property type="match status" value="1"/>
</dbReference>
<feature type="compositionally biased region" description="Basic and acidic residues" evidence="1">
    <location>
        <begin position="1"/>
        <end position="11"/>
    </location>
</feature>
<dbReference type="InterPro" id="IPR029016">
    <property type="entry name" value="GAF-like_dom_sf"/>
</dbReference>
<dbReference type="Gene3D" id="3.30.450.40">
    <property type="match status" value="1"/>
</dbReference>
<dbReference type="PANTHER" id="PTHR43102">
    <property type="entry name" value="SLR1143 PROTEIN"/>
    <property type="match status" value="1"/>
</dbReference>
<evidence type="ECO:0000313" key="3">
    <source>
        <dbReference type="EMBL" id="MDO9713844.1"/>
    </source>
</evidence>
<sequence>MDGSRWDDADHNYGSQRSDPPRSGLRIGKLSAVTLRCEIAVRTAMKLVPAPIPCNEAERLSVLGSYEILDTKAEAVFDRLVEMAARLTDCPVALISLADSKRQWLKARPGLNLAEMPRDHAFCAHAMLCPTGPLVVEDATRDPRFAGNLLVRGKPGLRFHAGMPLVGPDDRALGTLCVFDIKARSLDAAQREALVSLASLAATVLELRRKVRHGRAMAA</sequence>
<keyword evidence="4" id="KW-1185">Reference proteome</keyword>
<evidence type="ECO:0000313" key="4">
    <source>
        <dbReference type="Proteomes" id="UP001243009"/>
    </source>
</evidence>
<evidence type="ECO:0000256" key="1">
    <source>
        <dbReference type="SAM" id="MobiDB-lite"/>
    </source>
</evidence>
<accession>A0ABT9ECA2</accession>
<dbReference type="SUPFAM" id="SSF55781">
    <property type="entry name" value="GAF domain-like"/>
    <property type="match status" value="1"/>
</dbReference>
<dbReference type="InterPro" id="IPR003018">
    <property type="entry name" value="GAF"/>
</dbReference>
<dbReference type="SMART" id="SM00065">
    <property type="entry name" value="GAF"/>
    <property type="match status" value="1"/>
</dbReference>
<feature type="region of interest" description="Disordered" evidence="1">
    <location>
        <begin position="1"/>
        <end position="24"/>
    </location>
</feature>
<dbReference type="Pfam" id="PF01590">
    <property type="entry name" value="GAF"/>
    <property type="match status" value="1"/>
</dbReference>
<gene>
    <name evidence="3" type="ORF">Q7A36_36385</name>
</gene>
<reference evidence="3 4" key="1">
    <citation type="submission" date="2023-08" db="EMBL/GenBank/DDBJ databases">
        <title>The draft genome sequence of Paracraurococcus sp. LOR1-02.</title>
        <authorList>
            <person name="Kingkaew E."/>
            <person name="Tanasupawat S."/>
        </authorList>
    </citation>
    <scope>NUCLEOTIDE SEQUENCE [LARGE SCALE GENOMIC DNA]</scope>
    <source>
        <strain evidence="3 4">LOR1-02</strain>
    </source>
</reference>
<feature type="domain" description="GAF" evidence="2">
    <location>
        <begin position="72"/>
        <end position="215"/>
    </location>
</feature>
<comment type="caution">
    <text evidence="3">The sequence shown here is derived from an EMBL/GenBank/DDBJ whole genome shotgun (WGS) entry which is preliminary data.</text>
</comment>
<name>A0ABT9ECA2_9PROT</name>
<dbReference type="EMBL" id="JAUTWS010000127">
    <property type="protein sequence ID" value="MDO9713844.1"/>
    <property type="molecule type" value="Genomic_DNA"/>
</dbReference>
<proteinExistence type="predicted"/>
<dbReference type="Proteomes" id="UP001243009">
    <property type="component" value="Unassembled WGS sequence"/>
</dbReference>
<evidence type="ECO:0000259" key="2">
    <source>
        <dbReference type="SMART" id="SM00065"/>
    </source>
</evidence>